<evidence type="ECO:0000313" key="1">
    <source>
        <dbReference type="EMBL" id="CAF5120800.1"/>
    </source>
</evidence>
<accession>A0A822FFH3</accession>
<feature type="non-terminal residue" evidence="1">
    <location>
        <position position="1"/>
    </location>
</feature>
<dbReference type="EMBL" id="CAJOBR010079947">
    <property type="protein sequence ID" value="CAF5120800.1"/>
    <property type="molecule type" value="Genomic_DNA"/>
</dbReference>
<gene>
    <name evidence="1" type="ORF">QYT958_LOCUS46041</name>
</gene>
<proteinExistence type="predicted"/>
<name>A0A822FFH3_9BILA</name>
<dbReference type="Proteomes" id="UP000663848">
    <property type="component" value="Unassembled WGS sequence"/>
</dbReference>
<organism evidence="1 2">
    <name type="scientific">Rotaria socialis</name>
    <dbReference type="NCBI Taxonomy" id="392032"/>
    <lineage>
        <taxon>Eukaryota</taxon>
        <taxon>Metazoa</taxon>
        <taxon>Spiralia</taxon>
        <taxon>Gnathifera</taxon>
        <taxon>Rotifera</taxon>
        <taxon>Eurotatoria</taxon>
        <taxon>Bdelloidea</taxon>
        <taxon>Philodinida</taxon>
        <taxon>Philodinidae</taxon>
        <taxon>Rotaria</taxon>
    </lineage>
</organism>
<comment type="caution">
    <text evidence="1">The sequence shown here is derived from an EMBL/GenBank/DDBJ whole genome shotgun (WGS) entry which is preliminary data.</text>
</comment>
<feature type="non-terminal residue" evidence="1">
    <location>
        <position position="80"/>
    </location>
</feature>
<sequence length="80" mass="8779">QKASNFPVDNRSVAIWVQSTTTESSSPTIERSPSLPLTLIEPIIQRSRGNSTVSTICDHQQSIVSDTMTVPQISLPNDLR</sequence>
<evidence type="ECO:0000313" key="2">
    <source>
        <dbReference type="Proteomes" id="UP000663848"/>
    </source>
</evidence>
<protein>
    <submittedName>
        <fullName evidence="1">Uncharacterized protein</fullName>
    </submittedName>
</protein>
<reference evidence="1" key="1">
    <citation type="submission" date="2021-02" db="EMBL/GenBank/DDBJ databases">
        <authorList>
            <person name="Nowell W R."/>
        </authorList>
    </citation>
    <scope>NUCLEOTIDE SEQUENCE</scope>
</reference>
<dbReference type="AlphaFoldDB" id="A0A822FFH3"/>